<keyword evidence="3" id="KW-0804">Transcription</keyword>
<sequence length="255" mass="27666">MQKDAISPQYPIESVDNALKLILLLGDRPQIRLTEASAHLGVASSTAHRILAMLAWRGFVRQDPSTKAYLPGPALTTVAFSVLRQMDLTGLAEPILNYVSSVLRETSHLGVLEGNRLRFLAVSEPDTAVRVASRLGQVMPAFATSTGKALLAELSREQLHSLYPTEELEEFTTHSVRTRTELEAQLDQVRQRGYAVNREESEDGVGSVAVAVPTSSGLKIAINASAPIHRLPANKAKTFALTLHEAALRLAEILG</sequence>
<reference evidence="6 7" key="1">
    <citation type="submission" date="2019-03" db="EMBL/GenBank/DDBJ databases">
        <title>Genomics of glacier-inhabiting Cryobacterium strains.</title>
        <authorList>
            <person name="Liu Q."/>
            <person name="Xin Y.-H."/>
        </authorList>
    </citation>
    <scope>NUCLEOTIDE SEQUENCE [LARGE SCALE GENOMIC DNA]</scope>
    <source>
        <strain evidence="6 7">Sr54</strain>
    </source>
</reference>
<dbReference type="PANTHER" id="PTHR30136">
    <property type="entry name" value="HELIX-TURN-HELIX TRANSCRIPTIONAL REGULATOR, ICLR FAMILY"/>
    <property type="match status" value="1"/>
</dbReference>
<dbReference type="SUPFAM" id="SSF55781">
    <property type="entry name" value="GAF domain-like"/>
    <property type="match status" value="1"/>
</dbReference>
<dbReference type="InterPro" id="IPR005471">
    <property type="entry name" value="Tscrpt_reg_IclR_N"/>
</dbReference>
<dbReference type="Gene3D" id="3.30.450.40">
    <property type="match status" value="1"/>
</dbReference>
<name>A0A4R9BIQ9_9MICO</name>
<keyword evidence="7" id="KW-1185">Reference proteome</keyword>
<proteinExistence type="predicted"/>
<dbReference type="Pfam" id="PF09339">
    <property type="entry name" value="HTH_IclR"/>
    <property type="match status" value="1"/>
</dbReference>
<evidence type="ECO:0000313" key="6">
    <source>
        <dbReference type="EMBL" id="TFD85208.1"/>
    </source>
</evidence>
<dbReference type="Pfam" id="PF01614">
    <property type="entry name" value="IclR_C"/>
    <property type="match status" value="1"/>
</dbReference>
<dbReference type="RefSeq" id="WP_134530595.1">
    <property type="nucleotide sequence ID" value="NZ_SOHN01000018.1"/>
</dbReference>
<dbReference type="SUPFAM" id="SSF46785">
    <property type="entry name" value="Winged helix' DNA-binding domain"/>
    <property type="match status" value="1"/>
</dbReference>
<dbReference type="GO" id="GO:0003677">
    <property type="term" value="F:DNA binding"/>
    <property type="evidence" value="ECO:0007669"/>
    <property type="project" value="UniProtKB-KW"/>
</dbReference>
<keyword evidence="2" id="KW-0238">DNA-binding</keyword>
<gene>
    <name evidence="6" type="ORF">E3T51_15295</name>
</gene>
<dbReference type="PROSITE" id="PS51078">
    <property type="entry name" value="ICLR_ED"/>
    <property type="match status" value="1"/>
</dbReference>
<evidence type="ECO:0000256" key="1">
    <source>
        <dbReference type="ARBA" id="ARBA00023015"/>
    </source>
</evidence>
<accession>A0A4R9BIQ9</accession>
<feature type="domain" description="IclR-ED" evidence="5">
    <location>
        <begin position="74"/>
        <end position="255"/>
    </location>
</feature>
<organism evidence="6 7">
    <name type="scientific">Cryobacterium serini</name>
    <dbReference type="NCBI Taxonomy" id="1259201"/>
    <lineage>
        <taxon>Bacteria</taxon>
        <taxon>Bacillati</taxon>
        <taxon>Actinomycetota</taxon>
        <taxon>Actinomycetes</taxon>
        <taxon>Micrococcales</taxon>
        <taxon>Microbacteriaceae</taxon>
        <taxon>Cryobacterium</taxon>
    </lineage>
</organism>
<feature type="domain" description="HTH iclR-type" evidence="4">
    <location>
        <begin position="12"/>
        <end position="73"/>
    </location>
</feature>
<dbReference type="InterPro" id="IPR036390">
    <property type="entry name" value="WH_DNA-bd_sf"/>
</dbReference>
<dbReference type="GO" id="GO:0045892">
    <property type="term" value="P:negative regulation of DNA-templated transcription"/>
    <property type="evidence" value="ECO:0007669"/>
    <property type="project" value="TreeGrafter"/>
</dbReference>
<evidence type="ECO:0000256" key="3">
    <source>
        <dbReference type="ARBA" id="ARBA00023163"/>
    </source>
</evidence>
<dbReference type="InterPro" id="IPR036388">
    <property type="entry name" value="WH-like_DNA-bd_sf"/>
</dbReference>
<evidence type="ECO:0000256" key="2">
    <source>
        <dbReference type="ARBA" id="ARBA00023125"/>
    </source>
</evidence>
<evidence type="ECO:0000259" key="5">
    <source>
        <dbReference type="PROSITE" id="PS51078"/>
    </source>
</evidence>
<dbReference type="PROSITE" id="PS51077">
    <property type="entry name" value="HTH_ICLR"/>
    <property type="match status" value="1"/>
</dbReference>
<dbReference type="SMART" id="SM00346">
    <property type="entry name" value="HTH_ICLR"/>
    <property type="match status" value="1"/>
</dbReference>
<dbReference type="GO" id="GO:0003700">
    <property type="term" value="F:DNA-binding transcription factor activity"/>
    <property type="evidence" value="ECO:0007669"/>
    <property type="project" value="TreeGrafter"/>
</dbReference>
<dbReference type="Proteomes" id="UP000297626">
    <property type="component" value="Unassembled WGS sequence"/>
</dbReference>
<keyword evidence="1" id="KW-0805">Transcription regulation</keyword>
<dbReference type="EMBL" id="SOHN01000018">
    <property type="protein sequence ID" value="TFD85208.1"/>
    <property type="molecule type" value="Genomic_DNA"/>
</dbReference>
<dbReference type="Gene3D" id="1.10.10.10">
    <property type="entry name" value="Winged helix-like DNA-binding domain superfamily/Winged helix DNA-binding domain"/>
    <property type="match status" value="1"/>
</dbReference>
<dbReference type="InterPro" id="IPR014757">
    <property type="entry name" value="Tscrpt_reg_IclR_C"/>
</dbReference>
<dbReference type="AlphaFoldDB" id="A0A4R9BIQ9"/>
<evidence type="ECO:0000259" key="4">
    <source>
        <dbReference type="PROSITE" id="PS51077"/>
    </source>
</evidence>
<comment type="caution">
    <text evidence="6">The sequence shown here is derived from an EMBL/GenBank/DDBJ whole genome shotgun (WGS) entry which is preliminary data.</text>
</comment>
<dbReference type="PANTHER" id="PTHR30136:SF35">
    <property type="entry name" value="HTH-TYPE TRANSCRIPTIONAL REGULATOR RV1719"/>
    <property type="match status" value="1"/>
</dbReference>
<evidence type="ECO:0000313" key="7">
    <source>
        <dbReference type="Proteomes" id="UP000297626"/>
    </source>
</evidence>
<dbReference type="InterPro" id="IPR029016">
    <property type="entry name" value="GAF-like_dom_sf"/>
</dbReference>
<dbReference type="InterPro" id="IPR050707">
    <property type="entry name" value="HTH_MetabolicPath_Reg"/>
</dbReference>
<protein>
    <submittedName>
        <fullName evidence="6">IclR family transcriptional regulator</fullName>
    </submittedName>
</protein>